<evidence type="ECO:0000313" key="3">
    <source>
        <dbReference type="Proteomes" id="UP001152798"/>
    </source>
</evidence>
<dbReference type="Proteomes" id="UP001152798">
    <property type="component" value="Chromosome 3"/>
</dbReference>
<evidence type="ECO:0000256" key="1">
    <source>
        <dbReference type="SAM" id="MobiDB-lite"/>
    </source>
</evidence>
<protein>
    <submittedName>
        <fullName evidence="2">Uncharacterized protein</fullName>
    </submittedName>
</protein>
<name>A0A9P0H681_NEZVI</name>
<evidence type="ECO:0000313" key="2">
    <source>
        <dbReference type="EMBL" id="CAH1396179.1"/>
    </source>
</evidence>
<feature type="compositionally biased region" description="Polar residues" evidence="1">
    <location>
        <begin position="89"/>
        <end position="107"/>
    </location>
</feature>
<reference evidence="2" key="1">
    <citation type="submission" date="2022-01" db="EMBL/GenBank/DDBJ databases">
        <authorList>
            <person name="King R."/>
        </authorList>
    </citation>
    <scope>NUCLEOTIDE SEQUENCE</scope>
</reference>
<dbReference type="OrthoDB" id="6628709at2759"/>
<accession>A0A9P0H681</accession>
<feature type="region of interest" description="Disordered" evidence="1">
    <location>
        <begin position="79"/>
        <end position="107"/>
    </location>
</feature>
<sequence length="107" mass="12517">MLKESDLVSFDRKNQLRWLGHVERMPANRIPKKLLDANNDLKEQNIPVDEDCKRPEGELIERRFRHLAQSFRERTARVRKRFDLPPTPSTVSSEPGTFNISPSFVES</sequence>
<organism evidence="2 3">
    <name type="scientific">Nezara viridula</name>
    <name type="common">Southern green stink bug</name>
    <name type="synonym">Cimex viridulus</name>
    <dbReference type="NCBI Taxonomy" id="85310"/>
    <lineage>
        <taxon>Eukaryota</taxon>
        <taxon>Metazoa</taxon>
        <taxon>Ecdysozoa</taxon>
        <taxon>Arthropoda</taxon>
        <taxon>Hexapoda</taxon>
        <taxon>Insecta</taxon>
        <taxon>Pterygota</taxon>
        <taxon>Neoptera</taxon>
        <taxon>Paraneoptera</taxon>
        <taxon>Hemiptera</taxon>
        <taxon>Heteroptera</taxon>
        <taxon>Panheteroptera</taxon>
        <taxon>Pentatomomorpha</taxon>
        <taxon>Pentatomoidea</taxon>
        <taxon>Pentatomidae</taxon>
        <taxon>Pentatominae</taxon>
        <taxon>Nezara</taxon>
    </lineage>
</organism>
<keyword evidence="3" id="KW-1185">Reference proteome</keyword>
<proteinExistence type="predicted"/>
<gene>
    <name evidence="2" type="ORF">NEZAVI_LOCUS6297</name>
</gene>
<dbReference type="EMBL" id="OV725079">
    <property type="protein sequence ID" value="CAH1396179.1"/>
    <property type="molecule type" value="Genomic_DNA"/>
</dbReference>
<dbReference type="AlphaFoldDB" id="A0A9P0H681"/>